<feature type="transmembrane region" description="Helical" evidence="6">
    <location>
        <begin position="722"/>
        <end position="747"/>
    </location>
</feature>
<feature type="domain" description="MacB-like periplasmic core" evidence="8">
    <location>
        <begin position="62"/>
        <end position="272"/>
    </location>
</feature>
<reference evidence="10" key="1">
    <citation type="submission" date="2018-09" db="EMBL/GenBank/DDBJ databases">
        <title>Chryseolinea sp. KIS68-18 isolated from soil.</title>
        <authorList>
            <person name="Weon H.-Y."/>
            <person name="Kwon S.-W."/>
            <person name="Lee S.A."/>
        </authorList>
    </citation>
    <scope>NUCLEOTIDE SEQUENCE [LARGE SCALE GENOMIC DNA]</scope>
    <source>
        <strain evidence="10">KIS68-18</strain>
    </source>
</reference>
<keyword evidence="4 6" id="KW-1133">Transmembrane helix</keyword>
<name>A0A385SI74_9BACT</name>
<feature type="transmembrane region" description="Helical" evidence="6">
    <location>
        <begin position="808"/>
        <end position="827"/>
    </location>
</feature>
<evidence type="ECO:0000256" key="4">
    <source>
        <dbReference type="ARBA" id="ARBA00022989"/>
    </source>
</evidence>
<evidence type="ECO:0000313" key="10">
    <source>
        <dbReference type="Proteomes" id="UP000266183"/>
    </source>
</evidence>
<comment type="subcellular location">
    <subcellularLocation>
        <location evidence="1">Cell membrane</location>
        <topology evidence="1">Multi-pass membrane protein</topology>
    </subcellularLocation>
</comment>
<dbReference type="Pfam" id="PF12704">
    <property type="entry name" value="MacB_PCD"/>
    <property type="match status" value="1"/>
</dbReference>
<evidence type="ECO:0000256" key="3">
    <source>
        <dbReference type="ARBA" id="ARBA00022692"/>
    </source>
</evidence>
<feature type="transmembrane region" description="Helical" evidence="6">
    <location>
        <begin position="774"/>
        <end position="793"/>
    </location>
</feature>
<keyword evidence="2" id="KW-1003">Cell membrane</keyword>
<evidence type="ECO:0000313" key="9">
    <source>
        <dbReference type="EMBL" id="AYB29615.1"/>
    </source>
</evidence>
<feature type="domain" description="ABC3 transporter permease C-terminal" evidence="7">
    <location>
        <begin position="334"/>
        <end position="447"/>
    </location>
</feature>
<accession>A0A385SI74</accession>
<evidence type="ECO:0000256" key="6">
    <source>
        <dbReference type="SAM" id="Phobius"/>
    </source>
</evidence>
<keyword evidence="3 6" id="KW-0812">Transmembrane</keyword>
<keyword evidence="5 6" id="KW-0472">Membrane</keyword>
<dbReference type="InterPro" id="IPR003838">
    <property type="entry name" value="ABC3_permease_C"/>
</dbReference>
<evidence type="ECO:0000256" key="1">
    <source>
        <dbReference type="ARBA" id="ARBA00004651"/>
    </source>
</evidence>
<sequence>MFFNGTGFRRTPTGVVFPPYFKINNKELFQFGILPSHIARPQMLKHYWNTALRNLIRHKRFTIINMIGLSISMAVFLALTNYVGYQLSYDKFYPGGDRIYRVDYFEYQQGQPVLQSARTHDRTALLMHAYAPQVEAVTRVYNEKAYIFTEDVRIVDQNMLYVDSSFLKVFPLKLISGSADQSLTPPSSVMISQSQARVYFGDADPMGKILYFNERLPFTVTGVFEDIPANTSLEFDFLLSWSTMPYYGWISRDGDFNAPWTFTYVKLKDHVTDIGAIDRELTEMANKHITTLEKRGHTARYALSAYEDLHTSAGALSGEAKPAISKTILFALISLAIFIVVAAWINYVNLSLARSLERADEIGVRKVFGASRSAISGQFLLEAVVLSSVTFGLGAGLYLLFSGPFANLLFTNIAFRPTEPTTWALYFAGFVTGTTLIAFYPALFISRYKPALILKNKLSIGRGKANVLQHSLMVFQLFLAVAIIGITLIAGRQLRFMRNFDSGFNTSHTITLRAPASTNSDSLRRSRYRSFRNDVMQHSAFRSGTASMNIPGQEIRFHDEDIHAVGSSNIKKQSFWVMWIDEGYQETFGLTLLGGRNFQESETGLTCMINETAARALGYDNPTDAVNTSIMNAAHDKATIIGVWKDYHHESVHKPVDPIVFYHRHPNEYGYYTFYVQSRQGEYLQNLQTLWHKHYPNDPFIYYFMDRFFGEQFQADELFARLLNLFSIISIAVASLGLFGMASLAMVKRTKEIGVRKVLGASVWNILVMLSKTYIRLIVISCVLAFPLAYYLTRQWLQTFAYKIDVQVWMIVLPGVIVLVATLATIAGQSIQAAMANPAKSLKDQ</sequence>
<dbReference type="InterPro" id="IPR050250">
    <property type="entry name" value="Macrolide_Exporter_MacB"/>
</dbReference>
<dbReference type="AlphaFoldDB" id="A0A385SI74"/>
<dbReference type="Pfam" id="PF02687">
    <property type="entry name" value="FtsX"/>
    <property type="match status" value="2"/>
</dbReference>
<dbReference type="PANTHER" id="PTHR30572:SF18">
    <property type="entry name" value="ABC-TYPE MACROLIDE FAMILY EXPORT SYSTEM PERMEASE COMPONENT 2"/>
    <property type="match status" value="1"/>
</dbReference>
<dbReference type="KEGG" id="chk:D4L85_03000"/>
<protein>
    <submittedName>
        <fullName evidence="9">ABC transporter permease</fullName>
    </submittedName>
</protein>
<feature type="domain" description="ABC3 transporter permease C-terminal" evidence="7">
    <location>
        <begin position="724"/>
        <end position="834"/>
    </location>
</feature>
<evidence type="ECO:0000259" key="7">
    <source>
        <dbReference type="Pfam" id="PF02687"/>
    </source>
</evidence>
<dbReference type="PANTHER" id="PTHR30572">
    <property type="entry name" value="MEMBRANE COMPONENT OF TRANSPORTER-RELATED"/>
    <property type="match status" value="1"/>
</dbReference>
<dbReference type="InterPro" id="IPR025857">
    <property type="entry name" value="MacB_PCD"/>
</dbReference>
<evidence type="ECO:0000256" key="5">
    <source>
        <dbReference type="ARBA" id="ARBA00023136"/>
    </source>
</evidence>
<feature type="transmembrane region" description="Helical" evidence="6">
    <location>
        <begin position="63"/>
        <end position="85"/>
    </location>
</feature>
<organism evidence="9 10">
    <name type="scientific">Chryseolinea soli</name>
    <dbReference type="NCBI Taxonomy" id="2321403"/>
    <lineage>
        <taxon>Bacteria</taxon>
        <taxon>Pseudomonadati</taxon>
        <taxon>Bacteroidota</taxon>
        <taxon>Cytophagia</taxon>
        <taxon>Cytophagales</taxon>
        <taxon>Fulvivirgaceae</taxon>
        <taxon>Chryseolinea</taxon>
    </lineage>
</organism>
<dbReference type="Proteomes" id="UP000266183">
    <property type="component" value="Chromosome"/>
</dbReference>
<proteinExistence type="predicted"/>
<gene>
    <name evidence="9" type="ORF">D4L85_03000</name>
</gene>
<feature type="transmembrane region" description="Helical" evidence="6">
    <location>
        <begin position="423"/>
        <end position="446"/>
    </location>
</feature>
<dbReference type="GO" id="GO:0022857">
    <property type="term" value="F:transmembrane transporter activity"/>
    <property type="evidence" value="ECO:0007669"/>
    <property type="project" value="TreeGrafter"/>
</dbReference>
<dbReference type="GO" id="GO:0005886">
    <property type="term" value="C:plasma membrane"/>
    <property type="evidence" value="ECO:0007669"/>
    <property type="project" value="UniProtKB-SubCell"/>
</dbReference>
<feature type="transmembrane region" description="Helical" evidence="6">
    <location>
        <begin position="328"/>
        <end position="348"/>
    </location>
</feature>
<evidence type="ECO:0000259" key="8">
    <source>
        <dbReference type="Pfam" id="PF12704"/>
    </source>
</evidence>
<feature type="transmembrane region" description="Helical" evidence="6">
    <location>
        <begin position="467"/>
        <end position="490"/>
    </location>
</feature>
<dbReference type="EMBL" id="CP032382">
    <property type="protein sequence ID" value="AYB29615.1"/>
    <property type="molecule type" value="Genomic_DNA"/>
</dbReference>
<evidence type="ECO:0000256" key="2">
    <source>
        <dbReference type="ARBA" id="ARBA00022475"/>
    </source>
</evidence>
<feature type="transmembrane region" description="Helical" evidence="6">
    <location>
        <begin position="379"/>
        <end position="403"/>
    </location>
</feature>
<keyword evidence="10" id="KW-1185">Reference proteome</keyword>